<dbReference type="AlphaFoldDB" id="A0A926ZGV8"/>
<organism evidence="11 12">
    <name type="scientific">Aerosakkonema funiforme FACHB-1375</name>
    <dbReference type="NCBI Taxonomy" id="2949571"/>
    <lineage>
        <taxon>Bacteria</taxon>
        <taxon>Bacillati</taxon>
        <taxon>Cyanobacteriota</taxon>
        <taxon>Cyanophyceae</taxon>
        <taxon>Oscillatoriophycideae</taxon>
        <taxon>Aerosakkonematales</taxon>
        <taxon>Aerosakkonemataceae</taxon>
        <taxon>Aerosakkonema</taxon>
    </lineage>
</organism>
<feature type="transmembrane region" description="Helical" evidence="8">
    <location>
        <begin position="34"/>
        <end position="54"/>
    </location>
</feature>
<evidence type="ECO:0000256" key="3">
    <source>
        <dbReference type="ARBA" id="ARBA00022692"/>
    </source>
</evidence>
<gene>
    <name evidence="11" type="ORF">H6G03_12880</name>
</gene>
<dbReference type="RefSeq" id="WP_190464799.1">
    <property type="nucleotide sequence ID" value="NZ_JACJPW010000029.1"/>
</dbReference>
<dbReference type="GO" id="GO:0005886">
    <property type="term" value="C:plasma membrane"/>
    <property type="evidence" value="ECO:0007669"/>
    <property type="project" value="UniProtKB-SubCell"/>
</dbReference>
<evidence type="ECO:0000256" key="1">
    <source>
        <dbReference type="ARBA" id="ARBA00004651"/>
    </source>
</evidence>
<reference evidence="11" key="2">
    <citation type="submission" date="2020-08" db="EMBL/GenBank/DDBJ databases">
        <authorList>
            <person name="Chen M."/>
            <person name="Teng W."/>
            <person name="Zhao L."/>
            <person name="Hu C."/>
            <person name="Zhou Y."/>
            <person name="Han B."/>
            <person name="Song L."/>
            <person name="Shu W."/>
        </authorList>
    </citation>
    <scope>NUCLEOTIDE SEQUENCE</scope>
    <source>
        <strain evidence="11">FACHB-1375</strain>
    </source>
</reference>
<dbReference type="Proteomes" id="UP000641646">
    <property type="component" value="Unassembled WGS sequence"/>
</dbReference>
<dbReference type="PROSITE" id="PS00211">
    <property type="entry name" value="ABC_TRANSPORTER_1"/>
    <property type="match status" value="1"/>
</dbReference>
<dbReference type="InterPro" id="IPR011527">
    <property type="entry name" value="ABC1_TM_dom"/>
</dbReference>
<evidence type="ECO:0000259" key="9">
    <source>
        <dbReference type="PROSITE" id="PS50893"/>
    </source>
</evidence>
<dbReference type="Gene3D" id="1.20.1560.10">
    <property type="entry name" value="ABC transporter type 1, transmembrane domain"/>
    <property type="match status" value="1"/>
</dbReference>
<dbReference type="CDD" id="cd03223">
    <property type="entry name" value="ABCD_peroxisomal_ALDP"/>
    <property type="match status" value="1"/>
</dbReference>
<keyword evidence="3 8" id="KW-0812">Transmembrane</keyword>
<keyword evidence="5 11" id="KW-0067">ATP-binding</keyword>
<dbReference type="Pfam" id="PF06472">
    <property type="entry name" value="ABC_membrane_2"/>
    <property type="match status" value="1"/>
</dbReference>
<dbReference type="PANTHER" id="PTHR11384">
    <property type="entry name" value="ATP-BINDING CASSETTE, SUB-FAMILY D MEMBER"/>
    <property type="match status" value="1"/>
</dbReference>
<comment type="subcellular location">
    <subcellularLocation>
        <location evidence="1">Cell membrane</location>
        <topology evidence="1">Multi-pass membrane protein</topology>
    </subcellularLocation>
</comment>
<evidence type="ECO:0000256" key="8">
    <source>
        <dbReference type="SAM" id="Phobius"/>
    </source>
</evidence>
<dbReference type="PROSITE" id="PS00675">
    <property type="entry name" value="SIGMA54_INTERACT_1"/>
    <property type="match status" value="1"/>
</dbReference>
<dbReference type="PANTHER" id="PTHR11384:SF59">
    <property type="entry name" value="LYSOSOMAL COBALAMIN TRANSPORTER ABCD4"/>
    <property type="match status" value="1"/>
</dbReference>
<feature type="transmembrane region" description="Helical" evidence="8">
    <location>
        <begin position="74"/>
        <end position="91"/>
    </location>
</feature>
<dbReference type="GO" id="GO:0140359">
    <property type="term" value="F:ABC-type transporter activity"/>
    <property type="evidence" value="ECO:0007669"/>
    <property type="project" value="InterPro"/>
</dbReference>
<sequence length="568" mass="64956">MNRADNLNLLDRNFWQQLWVIAKPYWVSPEKKRAIALLLALVVLRIAVSLIQVYRIYLERDFMTAISEKQVETFFQVLSVYFCMFVLATPIQTARRYVEEKLGLHWRRWMTDNFLNKYFRDRAYYEIEHNNKVDNPDQRISEDIKSFTKGALTFLLIIIGEGFDLILFIGVLWSISPTLVTVVILYSGLGTAIVVLGMRVLIKLNFIQLKREADFRFGLIHVRENAESIAFYRGEAQELGQVKERFNKVYSNFDRIINWQRNLEFITRGYNNIDNAIPALIVAPMYFAGQVQFGVILQSIKAFKNVLESLSIIVNNFDNLSAFAAGVHRLTTFEETLSAPHSSLSGATSIDTVVDSQVSLEHITLFTPKQEKLLVRDVSVALQPGEGLLIMGQSGSGKSSLLRAIAGLWTAGTGRLVRPQLEEMLFLPQRPYMLLGSLRLQLLYPNTDRHIPDDRLYEVLKMVNLAELPERVGGFDIELDWANILSLGEQQRLAFARLLLTKPRYAILDESTSALDVKNERLLYQHLQANGTTLISVGHRPSLLAFHQQVLEIEGNTNWRLVPAQDYQ</sequence>
<comment type="caution">
    <text evidence="11">The sequence shown here is derived from an EMBL/GenBank/DDBJ whole genome shotgun (WGS) entry which is preliminary data.</text>
</comment>
<keyword evidence="7 8" id="KW-0472">Membrane</keyword>
<dbReference type="InterPro" id="IPR003593">
    <property type="entry name" value="AAA+_ATPase"/>
</dbReference>
<proteinExistence type="predicted"/>
<keyword evidence="12" id="KW-1185">Reference proteome</keyword>
<dbReference type="PROSITE" id="PS50893">
    <property type="entry name" value="ABC_TRANSPORTER_2"/>
    <property type="match status" value="1"/>
</dbReference>
<dbReference type="EMBL" id="JACJPW010000029">
    <property type="protein sequence ID" value="MBD2181989.1"/>
    <property type="molecule type" value="Genomic_DNA"/>
</dbReference>
<dbReference type="InterPro" id="IPR027417">
    <property type="entry name" value="P-loop_NTPase"/>
</dbReference>
<feature type="transmembrane region" description="Helical" evidence="8">
    <location>
        <begin position="179"/>
        <end position="202"/>
    </location>
</feature>
<evidence type="ECO:0000256" key="5">
    <source>
        <dbReference type="ARBA" id="ARBA00022840"/>
    </source>
</evidence>
<evidence type="ECO:0000256" key="7">
    <source>
        <dbReference type="ARBA" id="ARBA00023136"/>
    </source>
</evidence>
<keyword evidence="4" id="KW-0547">Nucleotide-binding</keyword>
<keyword evidence="6 8" id="KW-1133">Transmembrane helix</keyword>
<dbReference type="PROSITE" id="PS50929">
    <property type="entry name" value="ABC_TM1F"/>
    <property type="match status" value="1"/>
</dbReference>
<name>A0A926ZGV8_9CYAN</name>
<dbReference type="Gene3D" id="3.40.50.300">
    <property type="entry name" value="P-loop containing nucleotide triphosphate hydrolases"/>
    <property type="match status" value="1"/>
</dbReference>
<dbReference type="InterPro" id="IPR036640">
    <property type="entry name" value="ABC1_TM_sf"/>
</dbReference>
<dbReference type="SUPFAM" id="SSF90123">
    <property type="entry name" value="ABC transporter transmembrane region"/>
    <property type="match status" value="1"/>
</dbReference>
<evidence type="ECO:0000259" key="10">
    <source>
        <dbReference type="PROSITE" id="PS50929"/>
    </source>
</evidence>
<dbReference type="InterPro" id="IPR017871">
    <property type="entry name" value="ABC_transporter-like_CS"/>
</dbReference>
<dbReference type="GO" id="GO:0016887">
    <property type="term" value="F:ATP hydrolysis activity"/>
    <property type="evidence" value="ECO:0007669"/>
    <property type="project" value="InterPro"/>
</dbReference>
<evidence type="ECO:0000256" key="6">
    <source>
        <dbReference type="ARBA" id="ARBA00022989"/>
    </source>
</evidence>
<protein>
    <submittedName>
        <fullName evidence="11">ABC transporter ATP-binding protein/permease</fullName>
    </submittedName>
</protein>
<accession>A0A926ZGV8</accession>
<dbReference type="SUPFAM" id="SSF52540">
    <property type="entry name" value="P-loop containing nucleoside triphosphate hydrolases"/>
    <property type="match status" value="1"/>
</dbReference>
<dbReference type="SMART" id="SM00382">
    <property type="entry name" value="AAA"/>
    <property type="match status" value="1"/>
</dbReference>
<evidence type="ECO:0000313" key="12">
    <source>
        <dbReference type="Proteomes" id="UP000641646"/>
    </source>
</evidence>
<feature type="domain" description="ABC transmembrane type-1" evidence="10">
    <location>
        <begin position="39"/>
        <end position="322"/>
    </location>
</feature>
<dbReference type="InterPro" id="IPR003439">
    <property type="entry name" value="ABC_transporter-like_ATP-bd"/>
</dbReference>
<keyword evidence="2" id="KW-0813">Transport</keyword>
<evidence type="ECO:0000313" key="11">
    <source>
        <dbReference type="EMBL" id="MBD2181989.1"/>
    </source>
</evidence>
<evidence type="ECO:0000256" key="4">
    <source>
        <dbReference type="ARBA" id="ARBA00022741"/>
    </source>
</evidence>
<reference evidence="11" key="1">
    <citation type="journal article" date="2015" name="ISME J.">
        <title>Draft Genome Sequence of Streptomyces incarnatus NRRL8089, which Produces the Nucleoside Antibiotic Sinefungin.</title>
        <authorList>
            <person name="Oshima K."/>
            <person name="Hattori M."/>
            <person name="Shimizu H."/>
            <person name="Fukuda K."/>
            <person name="Nemoto M."/>
            <person name="Inagaki K."/>
            <person name="Tamura T."/>
        </authorList>
    </citation>
    <scope>NUCLEOTIDE SEQUENCE</scope>
    <source>
        <strain evidence="11">FACHB-1375</strain>
    </source>
</reference>
<evidence type="ECO:0000256" key="2">
    <source>
        <dbReference type="ARBA" id="ARBA00022448"/>
    </source>
</evidence>
<dbReference type="Pfam" id="PF00005">
    <property type="entry name" value="ABC_tran"/>
    <property type="match status" value="1"/>
</dbReference>
<dbReference type="GO" id="GO:0005524">
    <property type="term" value="F:ATP binding"/>
    <property type="evidence" value="ECO:0007669"/>
    <property type="project" value="UniProtKB-KW"/>
</dbReference>
<feature type="transmembrane region" description="Helical" evidence="8">
    <location>
        <begin position="151"/>
        <end position="173"/>
    </location>
</feature>
<dbReference type="InterPro" id="IPR025662">
    <property type="entry name" value="Sigma_54_int_dom_ATP-bd_1"/>
</dbReference>
<dbReference type="InterPro" id="IPR050835">
    <property type="entry name" value="ABC_transporter_sub-D"/>
</dbReference>
<feature type="domain" description="ABC transporter" evidence="9">
    <location>
        <begin position="358"/>
        <end position="564"/>
    </location>
</feature>